<dbReference type="OrthoDB" id="1063785at2759"/>
<feature type="domain" description="Serpin" evidence="2">
    <location>
        <begin position="124"/>
        <end position="191"/>
    </location>
</feature>
<comment type="similarity">
    <text evidence="1">Belongs to the serpin family.</text>
</comment>
<dbReference type="AlphaFoldDB" id="A0A6D2KPC5"/>
<dbReference type="Pfam" id="PF00079">
    <property type="entry name" value="Serpin"/>
    <property type="match status" value="1"/>
</dbReference>
<evidence type="ECO:0000313" key="3">
    <source>
        <dbReference type="EMBL" id="CAA7053822.1"/>
    </source>
</evidence>
<sequence>MDPEAKKQKLITSSEIASPLSLKEEQQEEKQKVCVVKAMNKQNDVAMFLTGKVISAVARNSNFVFSPASIFSVLTMVAASPVVEILRSFIFSLLRASSIDELFAVFHEVATVVLADGSESGLRSVRSDRDMIYGNALYFKGAWEHKFPKYLTRDKEFHLLNGTSVSVPFMSNSRMQYVKVYDDFKVLKLPF</sequence>
<dbReference type="Gene3D" id="2.30.39.10">
    <property type="entry name" value="Alpha-1-antitrypsin, domain 1"/>
    <property type="match status" value="1"/>
</dbReference>
<dbReference type="GO" id="GO:0005615">
    <property type="term" value="C:extracellular space"/>
    <property type="evidence" value="ECO:0007669"/>
    <property type="project" value="InterPro"/>
</dbReference>
<dbReference type="EMBL" id="CACVBM020001551">
    <property type="protein sequence ID" value="CAA7053822.1"/>
    <property type="molecule type" value="Genomic_DNA"/>
</dbReference>
<dbReference type="InterPro" id="IPR042185">
    <property type="entry name" value="Serpin_sf_2"/>
</dbReference>
<keyword evidence="4" id="KW-1185">Reference proteome</keyword>
<organism evidence="3 4">
    <name type="scientific">Microthlaspi erraticum</name>
    <dbReference type="NCBI Taxonomy" id="1685480"/>
    <lineage>
        <taxon>Eukaryota</taxon>
        <taxon>Viridiplantae</taxon>
        <taxon>Streptophyta</taxon>
        <taxon>Embryophyta</taxon>
        <taxon>Tracheophyta</taxon>
        <taxon>Spermatophyta</taxon>
        <taxon>Magnoliopsida</taxon>
        <taxon>eudicotyledons</taxon>
        <taxon>Gunneridae</taxon>
        <taxon>Pentapetalae</taxon>
        <taxon>rosids</taxon>
        <taxon>malvids</taxon>
        <taxon>Brassicales</taxon>
        <taxon>Brassicaceae</taxon>
        <taxon>Coluteocarpeae</taxon>
        <taxon>Microthlaspi</taxon>
    </lineage>
</organism>
<name>A0A6D2KPC5_9BRAS</name>
<dbReference type="InterPro" id="IPR023796">
    <property type="entry name" value="Serpin_dom"/>
</dbReference>
<dbReference type="PANTHER" id="PTHR11461:SF347">
    <property type="entry name" value="SERINE PROTEASE INHIBITOR (SERPIN) FAMILY PROTEIN-RELATED"/>
    <property type="match status" value="1"/>
</dbReference>
<dbReference type="InterPro" id="IPR036186">
    <property type="entry name" value="Serpin_sf"/>
</dbReference>
<dbReference type="SUPFAM" id="SSF56574">
    <property type="entry name" value="Serpins"/>
    <property type="match status" value="1"/>
</dbReference>
<dbReference type="Gene3D" id="3.30.497.10">
    <property type="entry name" value="Antithrombin, subunit I, domain 2"/>
    <property type="match status" value="1"/>
</dbReference>
<proteinExistence type="inferred from homology"/>
<evidence type="ECO:0000313" key="4">
    <source>
        <dbReference type="Proteomes" id="UP000467841"/>
    </source>
</evidence>
<dbReference type="PANTHER" id="PTHR11461">
    <property type="entry name" value="SERINE PROTEASE INHIBITOR, SERPIN"/>
    <property type="match status" value="1"/>
</dbReference>
<protein>
    <recommendedName>
        <fullName evidence="2">Serpin domain-containing protein</fullName>
    </recommendedName>
</protein>
<dbReference type="GO" id="GO:0004867">
    <property type="term" value="F:serine-type endopeptidase inhibitor activity"/>
    <property type="evidence" value="ECO:0007669"/>
    <property type="project" value="InterPro"/>
</dbReference>
<reference evidence="3" key="1">
    <citation type="submission" date="2020-01" db="EMBL/GenBank/DDBJ databases">
        <authorList>
            <person name="Mishra B."/>
        </authorList>
    </citation>
    <scope>NUCLEOTIDE SEQUENCE [LARGE SCALE GENOMIC DNA]</scope>
</reference>
<dbReference type="Proteomes" id="UP000467841">
    <property type="component" value="Unassembled WGS sequence"/>
</dbReference>
<dbReference type="InterPro" id="IPR000215">
    <property type="entry name" value="Serpin_fam"/>
</dbReference>
<accession>A0A6D2KPC5</accession>
<gene>
    <name evidence="3" type="ORF">MERR_LOCUS41058</name>
</gene>
<dbReference type="InterPro" id="IPR042178">
    <property type="entry name" value="Serpin_sf_1"/>
</dbReference>
<evidence type="ECO:0000256" key="1">
    <source>
        <dbReference type="ARBA" id="ARBA00009500"/>
    </source>
</evidence>
<evidence type="ECO:0000259" key="2">
    <source>
        <dbReference type="Pfam" id="PF00079"/>
    </source>
</evidence>
<comment type="caution">
    <text evidence="3">The sequence shown here is derived from an EMBL/GenBank/DDBJ whole genome shotgun (WGS) entry which is preliminary data.</text>
</comment>